<sequence length="49" mass="5100">MPTKPGLYANINAKRKRIEAGSGEKMRKPGAKGAPTAAAFKASAKTAKK</sequence>
<accession>A0A6J5NI46</accession>
<evidence type="ECO:0000313" key="2">
    <source>
        <dbReference type="EMBL" id="CAB4139935.1"/>
    </source>
</evidence>
<dbReference type="EMBL" id="LR796373">
    <property type="protein sequence ID" value="CAB4140214.1"/>
    <property type="molecule type" value="Genomic_DNA"/>
</dbReference>
<evidence type="ECO:0000256" key="1">
    <source>
        <dbReference type="SAM" id="MobiDB-lite"/>
    </source>
</evidence>
<proteinExistence type="predicted"/>
<protein>
    <submittedName>
        <fullName evidence="4">Uncharacterized protein</fullName>
    </submittedName>
</protein>
<feature type="region of interest" description="Disordered" evidence="1">
    <location>
        <begin position="19"/>
        <end position="49"/>
    </location>
</feature>
<evidence type="ECO:0000313" key="3">
    <source>
        <dbReference type="EMBL" id="CAB4140214.1"/>
    </source>
</evidence>
<name>A0A6J5NI46_9CAUD</name>
<gene>
    <name evidence="2" type="ORF">UFOVP356_29</name>
    <name evidence="3" type="ORF">UFOVP408_7</name>
    <name evidence="4" type="ORF">UFOVP676_9</name>
</gene>
<feature type="compositionally biased region" description="Low complexity" evidence="1">
    <location>
        <begin position="31"/>
        <end position="49"/>
    </location>
</feature>
<evidence type="ECO:0000313" key="4">
    <source>
        <dbReference type="EMBL" id="CAB4156875.1"/>
    </source>
</evidence>
<organism evidence="4">
    <name type="scientific">uncultured Caudovirales phage</name>
    <dbReference type="NCBI Taxonomy" id="2100421"/>
    <lineage>
        <taxon>Viruses</taxon>
        <taxon>Duplodnaviria</taxon>
        <taxon>Heunggongvirae</taxon>
        <taxon>Uroviricota</taxon>
        <taxon>Caudoviricetes</taxon>
        <taxon>Peduoviridae</taxon>
        <taxon>Maltschvirus</taxon>
        <taxon>Maltschvirus maltsch</taxon>
    </lineage>
</organism>
<dbReference type="EMBL" id="LR796369">
    <property type="protein sequence ID" value="CAB4139935.1"/>
    <property type="molecule type" value="Genomic_DNA"/>
</dbReference>
<reference evidence="4" key="1">
    <citation type="submission" date="2020-04" db="EMBL/GenBank/DDBJ databases">
        <authorList>
            <person name="Chiriac C."/>
            <person name="Salcher M."/>
            <person name="Ghai R."/>
            <person name="Kavagutti S V."/>
        </authorList>
    </citation>
    <scope>NUCLEOTIDE SEQUENCE</scope>
</reference>
<dbReference type="EMBL" id="LR796646">
    <property type="protein sequence ID" value="CAB4156875.1"/>
    <property type="molecule type" value="Genomic_DNA"/>
</dbReference>